<dbReference type="Gene3D" id="3.40.1080.10">
    <property type="entry name" value="Glutaconate Coenzyme A-transferase"/>
    <property type="match status" value="1"/>
</dbReference>
<accession>A0A0R3PMF8</accession>
<evidence type="ECO:0000313" key="3">
    <source>
        <dbReference type="WBParaSite" id="ACOC_0000607001-mRNA-1"/>
    </source>
</evidence>
<dbReference type="STRING" id="334426.A0A0R3PMF8"/>
<reference evidence="1 2" key="2">
    <citation type="submission" date="2018-11" db="EMBL/GenBank/DDBJ databases">
        <authorList>
            <consortium name="Pathogen Informatics"/>
        </authorList>
    </citation>
    <scope>NUCLEOTIDE SEQUENCE [LARGE SCALE GENOMIC DNA]</scope>
    <source>
        <strain evidence="1 2">Costa Rica</strain>
    </source>
</reference>
<keyword evidence="2" id="KW-1185">Reference proteome</keyword>
<dbReference type="Proteomes" id="UP000267027">
    <property type="component" value="Unassembled WGS sequence"/>
</dbReference>
<reference evidence="3" key="1">
    <citation type="submission" date="2017-02" db="UniProtKB">
        <authorList>
            <consortium name="WormBaseParasite"/>
        </authorList>
    </citation>
    <scope>IDENTIFICATION</scope>
</reference>
<sequence length="118" mass="13452">MFLNKVRQLLRLNTVDDENHSSDGWLRDEIESLLKRVYVPFGESTIHASSRKIAKGGDGRCSRSSIFVHGLASTPTELLEALCRRVDRDELKNIRLMHLLLNGHVPVTNKKYIGEVLR</sequence>
<organism evidence="3">
    <name type="scientific">Angiostrongylus costaricensis</name>
    <name type="common">Nematode worm</name>
    <dbReference type="NCBI Taxonomy" id="334426"/>
    <lineage>
        <taxon>Eukaryota</taxon>
        <taxon>Metazoa</taxon>
        <taxon>Ecdysozoa</taxon>
        <taxon>Nematoda</taxon>
        <taxon>Chromadorea</taxon>
        <taxon>Rhabditida</taxon>
        <taxon>Rhabditina</taxon>
        <taxon>Rhabditomorpha</taxon>
        <taxon>Strongyloidea</taxon>
        <taxon>Metastrongylidae</taxon>
        <taxon>Angiostrongylus</taxon>
    </lineage>
</organism>
<gene>
    <name evidence="1" type="ORF">ACOC_LOCUS6071</name>
</gene>
<evidence type="ECO:0000313" key="1">
    <source>
        <dbReference type="EMBL" id="VDM57656.1"/>
    </source>
</evidence>
<dbReference type="AlphaFoldDB" id="A0A0R3PMF8"/>
<name>A0A0R3PMF8_ANGCS</name>
<evidence type="ECO:0000313" key="2">
    <source>
        <dbReference type="Proteomes" id="UP000267027"/>
    </source>
</evidence>
<dbReference type="EMBL" id="UYYA01003917">
    <property type="protein sequence ID" value="VDM57656.1"/>
    <property type="molecule type" value="Genomic_DNA"/>
</dbReference>
<dbReference type="OrthoDB" id="5817871at2759"/>
<protein>
    <submittedName>
        <fullName evidence="3">Transposase</fullName>
    </submittedName>
</protein>
<dbReference type="WBParaSite" id="ACOC_0000607001-mRNA-1">
    <property type="protein sequence ID" value="ACOC_0000607001-mRNA-1"/>
    <property type="gene ID" value="ACOC_0000607001"/>
</dbReference>
<proteinExistence type="predicted"/>